<dbReference type="OMA" id="MVNLAVW"/>
<dbReference type="PhylomeDB" id="E9H6K4"/>
<keyword evidence="3" id="KW-1003">Cell membrane</keyword>
<keyword evidence="8" id="KW-0564">Palmitate</keyword>
<proteinExistence type="inferred from homology"/>
<feature type="transmembrane region" description="Helical" evidence="13">
    <location>
        <begin position="114"/>
        <end position="138"/>
    </location>
</feature>
<evidence type="ECO:0000256" key="11">
    <source>
        <dbReference type="ARBA" id="ARBA00023288"/>
    </source>
</evidence>
<evidence type="ECO:0000256" key="13">
    <source>
        <dbReference type="SAM" id="Phobius"/>
    </source>
</evidence>
<dbReference type="HOGENOM" id="CLU_009579_8_1_1"/>
<keyword evidence="10 12" id="KW-0807">Transducer</keyword>
<evidence type="ECO:0000313" key="16">
    <source>
        <dbReference type="Proteomes" id="UP000000305"/>
    </source>
</evidence>
<dbReference type="PROSITE" id="PS50262">
    <property type="entry name" value="G_PROTEIN_RECEP_F1_2"/>
    <property type="match status" value="1"/>
</dbReference>
<dbReference type="CDD" id="cd15094">
    <property type="entry name" value="7tmA_AstC_insect"/>
    <property type="match status" value="1"/>
</dbReference>
<reference evidence="15 16" key="1">
    <citation type="journal article" date="2011" name="Science">
        <title>The ecoresponsive genome of Daphnia pulex.</title>
        <authorList>
            <person name="Colbourne J.K."/>
            <person name="Pfrender M.E."/>
            <person name="Gilbert D."/>
            <person name="Thomas W.K."/>
            <person name="Tucker A."/>
            <person name="Oakley T.H."/>
            <person name="Tokishita S."/>
            <person name="Aerts A."/>
            <person name="Arnold G.J."/>
            <person name="Basu M.K."/>
            <person name="Bauer D.J."/>
            <person name="Caceres C.E."/>
            <person name="Carmel L."/>
            <person name="Casola C."/>
            <person name="Choi J.H."/>
            <person name="Detter J.C."/>
            <person name="Dong Q."/>
            <person name="Dusheyko S."/>
            <person name="Eads B.D."/>
            <person name="Frohlich T."/>
            <person name="Geiler-Samerotte K.A."/>
            <person name="Gerlach D."/>
            <person name="Hatcher P."/>
            <person name="Jogdeo S."/>
            <person name="Krijgsveld J."/>
            <person name="Kriventseva E.V."/>
            <person name="Kultz D."/>
            <person name="Laforsch C."/>
            <person name="Lindquist E."/>
            <person name="Lopez J."/>
            <person name="Manak J.R."/>
            <person name="Muller J."/>
            <person name="Pangilinan J."/>
            <person name="Patwardhan R.P."/>
            <person name="Pitluck S."/>
            <person name="Pritham E.J."/>
            <person name="Rechtsteiner A."/>
            <person name="Rho M."/>
            <person name="Rogozin I.B."/>
            <person name="Sakarya O."/>
            <person name="Salamov A."/>
            <person name="Schaack S."/>
            <person name="Shapiro H."/>
            <person name="Shiga Y."/>
            <person name="Skalitzky C."/>
            <person name="Smith Z."/>
            <person name="Souvorov A."/>
            <person name="Sung W."/>
            <person name="Tang Z."/>
            <person name="Tsuchiya D."/>
            <person name="Tu H."/>
            <person name="Vos H."/>
            <person name="Wang M."/>
            <person name="Wolf Y.I."/>
            <person name="Yamagata H."/>
            <person name="Yamada T."/>
            <person name="Ye Y."/>
            <person name="Shaw J.R."/>
            <person name="Andrews J."/>
            <person name="Crease T.J."/>
            <person name="Tang H."/>
            <person name="Lucas S.M."/>
            <person name="Robertson H.M."/>
            <person name="Bork P."/>
            <person name="Koonin E.V."/>
            <person name="Zdobnov E.M."/>
            <person name="Grigoriev I.V."/>
            <person name="Lynch M."/>
            <person name="Boore J.L."/>
        </authorList>
    </citation>
    <scope>NUCLEOTIDE SEQUENCE [LARGE SCALE GENOMIC DNA]</scope>
</reference>
<dbReference type="eggNOG" id="KOG3656">
    <property type="taxonomic scope" value="Eukaryota"/>
</dbReference>
<evidence type="ECO:0000256" key="12">
    <source>
        <dbReference type="RuleBase" id="RU000688"/>
    </source>
</evidence>
<dbReference type="Proteomes" id="UP000000305">
    <property type="component" value="Unassembled WGS sequence"/>
</dbReference>
<comment type="similarity">
    <text evidence="2 12">Belongs to the G-protein coupled receptor 1 family.</text>
</comment>
<feature type="transmembrane region" description="Helical" evidence="13">
    <location>
        <begin position="168"/>
        <end position="193"/>
    </location>
</feature>
<dbReference type="GO" id="GO:0043005">
    <property type="term" value="C:neuron projection"/>
    <property type="evidence" value="ECO:0000318"/>
    <property type="project" value="GO_Central"/>
</dbReference>
<dbReference type="OrthoDB" id="6076970at2759"/>
<gene>
    <name evidence="15" type="ORF">DAPPUDRAFT_12571</name>
</gene>
<dbReference type="InterPro" id="IPR017452">
    <property type="entry name" value="GPCR_Rhodpsn_7TM"/>
</dbReference>
<feature type="transmembrane region" description="Helical" evidence="13">
    <location>
        <begin position="38"/>
        <end position="62"/>
    </location>
</feature>
<dbReference type="EMBL" id="GL732597">
    <property type="protein sequence ID" value="EFX72686.1"/>
    <property type="molecule type" value="Genomic_DNA"/>
</dbReference>
<dbReference type="GO" id="GO:0005886">
    <property type="term" value="C:plasma membrane"/>
    <property type="evidence" value="ECO:0000318"/>
    <property type="project" value="GO_Central"/>
</dbReference>
<evidence type="ECO:0000256" key="4">
    <source>
        <dbReference type="ARBA" id="ARBA00022692"/>
    </source>
</evidence>
<dbReference type="PROSITE" id="PS00237">
    <property type="entry name" value="G_PROTEIN_RECEP_F1_1"/>
    <property type="match status" value="1"/>
</dbReference>
<evidence type="ECO:0000256" key="7">
    <source>
        <dbReference type="ARBA" id="ARBA00023136"/>
    </source>
</evidence>
<evidence type="ECO:0000256" key="3">
    <source>
        <dbReference type="ARBA" id="ARBA00022475"/>
    </source>
</evidence>
<evidence type="ECO:0000256" key="9">
    <source>
        <dbReference type="ARBA" id="ARBA00023170"/>
    </source>
</evidence>
<keyword evidence="7 13" id="KW-0472">Membrane</keyword>
<sequence>LAPKCLYGTVFVVGLMGNTLVIYVVLRYTKMQTVTNLYILNLAVADECFLIGIPFIMTTMGLGYWPFGNVMCKIYMTTTSVNQFTSSLLLTVMSADRYIAVCHPIDAATVRTPFYAKVVSMTTWGISFLMIVPIFLYAHTQQIHPASPIVSCNIYWPENEYMNGQAAFTLYTFTLAFAIPLVLILVFYILVIRKLKTVGPTNKSKEKRRSHRKVTRLVLTVVTVYVLCWLPYWVSQVSLIFTPPKASQSPYIVAIFLLAGCLGYSNSAVNPILYAFLSDNFKKSFMKACTCAERMEVNKALAGENSVFTRRGRNSER</sequence>
<dbReference type="GO" id="GO:0004930">
    <property type="term" value="F:G protein-coupled receptor activity"/>
    <property type="evidence" value="ECO:0000318"/>
    <property type="project" value="GO_Central"/>
</dbReference>
<organism evidence="15 16">
    <name type="scientific">Daphnia pulex</name>
    <name type="common">Water flea</name>
    <dbReference type="NCBI Taxonomy" id="6669"/>
    <lineage>
        <taxon>Eukaryota</taxon>
        <taxon>Metazoa</taxon>
        <taxon>Ecdysozoa</taxon>
        <taxon>Arthropoda</taxon>
        <taxon>Crustacea</taxon>
        <taxon>Branchiopoda</taxon>
        <taxon>Diplostraca</taxon>
        <taxon>Cladocera</taxon>
        <taxon>Anomopoda</taxon>
        <taxon>Daphniidae</taxon>
        <taxon>Daphnia</taxon>
    </lineage>
</organism>
<dbReference type="PRINTS" id="PR00384">
    <property type="entry name" value="OPIOIDR"/>
</dbReference>
<dbReference type="FunFam" id="1.20.1070.10:FF:000231">
    <property type="entry name" value="Allatostatin C receptor 1"/>
    <property type="match status" value="1"/>
</dbReference>
<keyword evidence="5 13" id="KW-1133">Transmembrane helix</keyword>
<protein>
    <submittedName>
        <fullName evidence="15">Putative allatostatin C receptor</fullName>
    </submittedName>
</protein>
<evidence type="ECO:0000256" key="10">
    <source>
        <dbReference type="ARBA" id="ARBA00023224"/>
    </source>
</evidence>
<dbReference type="GO" id="GO:0004985">
    <property type="term" value="F:G protein-coupled opioid receptor activity"/>
    <property type="evidence" value="ECO:0007669"/>
    <property type="project" value="InterPro"/>
</dbReference>
<dbReference type="Gene3D" id="1.20.1070.10">
    <property type="entry name" value="Rhodopsin 7-helix transmembrane proteins"/>
    <property type="match status" value="1"/>
</dbReference>
<feature type="non-terminal residue" evidence="15">
    <location>
        <position position="317"/>
    </location>
</feature>
<dbReference type="Pfam" id="PF00001">
    <property type="entry name" value="7tm_1"/>
    <property type="match status" value="1"/>
</dbReference>
<feature type="transmembrane region" description="Helical" evidence="13">
    <location>
        <begin position="252"/>
        <end position="277"/>
    </location>
</feature>
<comment type="subcellular location">
    <subcellularLocation>
        <location evidence="1">Cell membrane</location>
        <topology evidence="1">Multi-pass membrane protein</topology>
    </subcellularLocation>
</comment>
<dbReference type="PRINTS" id="PR00237">
    <property type="entry name" value="GPCRRHODOPSN"/>
</dbReference>
<dbReference type="FunCoup" id="E9H6K4">
    <property type="interactions" value="194"/>
</dbReference>
<feature type="non-terminal residue" evidence="15">
    <location>
        <position position="1"/>
    </location>
</feature>
<keyword evidence="9 12" id="KW-0675">Receptor</keyword>
<dbReference type="InterPro" id="IPR000276">
    <property type="entry name" value="GPCR_Rhodpsn"/>
</dbReference>
<dbReference type="AlphaFoldDB" id="E9H6K4"/>
<dbReference type="GO" id="GO:0042277">
    <property type="term" value="F:peptide binding"/>
    <property type="evidence" value="ECO:0000318"/>
    <property type="project" value="GO_Central"/>
</dbReference>
<evidence type="ECO:0000259" key="14">
    <source>
        <dbReference type="PROSITE" id="PS50262"/>
    </source>
</evidence>
<dbReference type="PANTHER" id="PTHR24229:SF40">
    <property type="entry name" value="ALLATOSTATIN C RECEPTOR 1-RELATED"/>
    <property type="match status" value="1"/>
</dbReference>
<dbReference type="InParanoid" id="E9H6K4"/>
<evidence type="ECO:0000256" key="5">
    <source>
        <dbReference type="ARBA" id="ARBA00022989"/>
    </source>
</evidence>
<keyword evidence="6 12" id="KW-0297">G-protein coupled receptor</keyword>
<feature type="transmembrane region" description="Helical" evidence="13">
    <location>
        <begin position="6"/>
        <end position="26"/>
    </location>
</feature>
<evidence type="ECO:0000256" key="6">
    <source>
        <dbReference type="ARBA" id="ARBA00023040"/>
    </source>
</evidence>
<keyword evidence="11" id="KW-0449">Lipoprotein</keyword>
<dbReference type="PANTHER" id="PTHR24229">
    <property type="entry name" value="NEUROPEPTIDES RECEPTOR"/>
    <property type="match status" value="1"/>
</dbReference>
<feature type="domain" description="G-protein coupled receptors family 1 profile" evidence="14">
    <location>
        <begin position="17"/>
        <end position="274"/>
    </location>
</feature>
<evidence type="ECO:0000256" key="1">
    <source>
        <dbReference type="ARBA" id="ARBA00004651"/>
    </source>
</evidence>
<dbReference type="SMART" id="SM01381">
    <property type="entry name" value="7TM_GPCR_Srsx"/>
    <property type="match status" value="1"/>
</dbReference>
<keyword evidence="4 12" id="KW-0812">Transmembrane</keyword>
<name>E9H6K4_DAPPU</name>
<dbReference type="InterPro" id="IPR001418">
    <property type="entry name" value="Opioid_rcpt"/>
</dbReference>
<evidence type="ECO:0000256" key="2">
    <source>
        <dbReference type="ARBA" id="ARBA00010663"/>
    </source>
</evidence>
<dbReference type="STRING" id="6669.E9H6K4"/>
<dbReference type="SUPFAM" id="SSF81321">
    <property type="entry name" value="Family A G protein-coupled receptor-like"/>
    <property type="match status" value="1"/>
</dbReference>
<keyword evidence="16" id="KW-1185">Reference proteome</keyword>
<evidence type="ECO:0000256" key="8">
    <source>
        <dbReference type="ARBA" id="ARBA00023139"/>
    </source>
</evidence>
<evidence type="ECO:0000313" key="15">
    <source>
        <dbReference type="EMBL" id="EFX72686.1"/>
    </source>
</evidence>
<dbReference type="KEGG" id="dpx:DAPPUDRAFT_12571"/>
<accession>E9H6K4</accession>
<feature type="transmembrane region" description="Helical" evidence="13">
    <location>
        <begin position="214"/>
        <end position="232"/>
    </location>
</feature>